<dbReference type="InterPro" id="IPR036237">
    <property type="entry name" value="Xyl_isomerase-like_sf"/>
</dbReference>
<proteinExistence type="predicted"/>
<name>A0ABW5PLK7_9BACI</name>
<accession>A0ABW5PLK7</accession>
<dbReference type="Proteomes" id="UP001597458">
    <property type="component" value="Unassembled WGS sequence"/>
</dbReference>
<dbReference type="SUPFAM" id="SSF51658">
    <property type="entry name" value="Xylose isomerase-like"/>
    <property type="match status" value="1"/>
</dbReference>
<dbReference type="RefSeq" id="WP_141190728.1">
    <property type="nucleotide sequence ID" value="NZ_JBHUMR010000006.1"/>
</dbReference>
<organism evidence="1 2">
    <name type="scientific">Terrilactibacillus laevilacticus</name>
    <dbReference type="NCBI Taxonomy" id="1380157"/>
    <lineage>
        <taxon>Bacteria</taxon>
        <taxon>Bacillati</taxon>
        <taxon>Bacillota</taxon>
        <taxon>Bacilli</taxon>
        <taxon>Bacillales</taxon>
        <taxon>Bacillaceae</taxon>
        <taxon>Terrilactibacillus</taxon>
    </lineage>
</organism>
<keyword evidence="2" id="KW-1185">Reference proteome</keyword>
<dbReference type="EMBL" id="JBHUMR010000006">
    <property type="protein sequence ID" value="MFD2616059.1"/>
    <property type="molecule type" value="Genomic_DNA"/>
</dbReference>
<comment type="caution">
    <text evidence="1">The sequence shown here is derived from an EMBL/GenBank/DDBJ whole genome shotgun (WGS) entry which is preliminary data.</text>
</comment>
<dbReference type="Gene3D" id="3.20.20.150">
    <property type="entry name" value="Divalent-metal-dependent TIM barrel enzymes"/>
    <property type="match status" value="1"/>
</dbReference>
<reference evidence="2" key="1">
    <citation type="journal article" date="2019" name="Int. J. Syst. Evol. Microbiol.">
        <title>The Global Catalogue of Microorganisms (GCM) 10K type strain sequencing project: providing services to taxonomists for standard genome sequencing and annotation.</title>
        <authorList>
            <consortium name="The Broad Institute Genomics Platform"/>
            <consortium name="The Broad Institute Genome Sequencing Center for Infectious Disease"/>
            <person name="Wu L."/>
            <person name="Ma J."/>
        </authorList>
    </citation>
    <scope>NUCLEOTIDE SEQUENCE [LARGE SCALE GENOMIC DNA]</scope>
    <source>
        <strain evidence="2">TISTR 2241</strain>
    </source>
</reference>
<sequence length="60" mass="6780">MNKVQWISDDHNIELTYCLGLSPDMDLASPDEATREKGIRFIQNLIKFVDQLGGSQLSRA</sequence>
<protein>
    <submittedName>
        <fullName evidence="1">Uncharacterized protein</fullName>
    </submittedName>
</protein>
<evidence type="ECO:0000313" key="2">
    <source>
        <dbReference type="Proteomes" id="UP001597458"/>
    </source>
</evidence>
<gene>
    <name evidence="1" type="ORF">ACFSTF_01800</name>
</gene>
<evidence type="ECO:0000313" key="1">
    <source>
        <dbReference type="EMBL" id="MFD2616059.1"/>
    </source>
</evidence>